<name>A0A1M4S716_9CLOT</name>
<sequence>MSKKRISLIVLVIYFVFINNNAIALNKEPSVLWQSIDGGKSFERYNSIKRTNDSGFVVVGHTSSNDYETSLNLYGGFDALLAKYNELGKLEWAKTFGGEAFETFNSVSLCRDGGFIVSGFTESQKGDLSGLNVKGEEALIIKYDYNGNVEWKMTYGGSMYDRFTNAIEVADGYIAVGYSNSLDGHLYSFNKGEYDGIIVKLDRTGKIIWEKTFGGSKWDKFFSVIGVSDGYIVSGYSGSKDNDLKNIKIKGGDDGILVKYNSNGQVMWIKNIGGSGDETIQSICNFNNGFIGVGYTTSADGDFYGLKNKGLTDAFIFRFDLNGNILWKNTFGGTGKDVFNSVMYEQDFGIVAVGYSQSNDGDLYNLNLGSQDALAVKYNINGNMEWKKTYGKGGDDVFFSAVYSDFLGFVAAGYTNSKDLNIKGNEDCLIVKYEEPRVKVKGIYLTEKQKVIKKGESYKLTVRFIPDDSTIKKVKWTSSNSNIVTVDENGVIKAKYIGEAVITAKSLDGGYEAKCKIIVKHNFDKKKLPFIIWANLYLKTVNILKSIM</sequence>
<evidence type="ECO:0000313" key="3">
    <source>
        <dbReference type="Proteomes" id="UP000184423"/>
    </source>
</evidence>
<keyword evidence="3" id="KW-1185">Reference proteome</keyword>
<proteinExistence type="predicted"/>
<evidence type="ECO:0000259" key="1">
    <source>
        <dbReference type="SMART" id="SM00635"/>
    </source>
</evidence>
<protein>
    <submittedName>
        <fullName evidence="2">Ig-like domain (Group 2)</fullName>
    </submittedName>
</protein>
<dbReference type="Gene3D" id="2.60.40.1080">
    <property type="match status" value="1"/>
</dbReference>
<dbReference type="InterPro" id="IPR003343">
    <property type="entry name" value="Big_2"/>
</dbReference>
<dbReference type="InterPro" id="IPR011047">
    <property type="entry name" value="Quinoprotein_ADH-like_sf"/>
</dbReference>
<dbReference type="Proteomes" id="UP000184423">
    <property type="component" value="Unassembled WGS sequence"/>
</dbReference>
<gene>
    <name evidence="2" type="ORF">SAMN02746091_00017</name>
</gene>
<dbReference type="EMBL" id="FQVG01000001">
    <property type="protein sequence ID" value="SHE27817.1"/>
    <property type="molecule type" value="Genomic_DNA"/>
</dbReference>
<dbReference type="InterPro" id="IPR015943">
    <property type="entry name" value="WD40/YVTN_repeat-like_dom_sf"/>
</dbReference>
<dbReference type="RefSeq" id="WP_027307973.1">
    <property type="nucleotide sequence ID" value="NZ_FQVG01000001.1"/>
</dbReference>
<dbReference type="PANTHER" id="PTHR42754:SF1">
    <property type="entry name" value="LIPOPROTEIN"/>
    <property type="match status" value="1"/>
</dbReference>
<feature type="domain" description="BIG2" evidence="1">
    <location>
        <begin position="439"/>
        <end position="516"/>
    </location>
</feature>
<accession>A0A1M4S716</accession>
<dbReference type="SUPFAM" id="SSF49373">
    <property type="entry name" value="Invasin/intimin cell-adhesion fragments"/>
    <property type="match status" value="1"/>
</dbReference>
<dbReference type="InterPro" id="IPR008964">
    <property type="entry name" value="Invasin/intimin_cell_adhesion"/>
</dbReference>
<dbReference type="AlphaFoldDB" id="A0A1M4S716"/>
<evidence type="ECO:0000313" key="2">
    <source>
        <dbReference type="EMBL" id="SHE27817.1"/>
    </source>
</evidence>
<dbReference type="Pfam" id="PF02368">
    <property type="entry name" value="Big_2"/>
    <property type="match status" value="1"/>
</dbReference>
<reference evidence="3" key="1">
    <citation type="submission" date="2016-11" db="EMBL/GenBank/DDBJ databases">
        <authorList>
            <person name="Varghese N."/>
            <person name="Submissions S."/>
        </authorList>
    </citation>
    <scope>NUCLEOTIDE SEQUENCE [LARGE SCALE GENOMIC DNA]</scope>
    <source>
        <strain evidence="3">DSM 10124</strain>
    </source>
</reference>
<dbReference type="SUPFAM" id="SSF50998">
    <property type="entry name" value="Quinoprotein alcohol dehydrogenase-like"/>
    <property type="match status" value="1"/>
</dbReference>
<organism evidence="2 3">
    <name type="scientific">Caloramator proteoclasticus DSM 10124</name>
    <dbReference type="NCBI Taxonomy" id="1121262"/>
    <lineage>
        <taxon>Bacteria</taxon>
        <taxon>Bacillati</taxon>
        <taxon>Bacillota</taxon>
        <taxon>Clostridia</taxon>
        <taxon>Eubacteriales</taxon>
        <taxon>Clostridiaceae</taxon>
        <taxon>Caloramator</taxon>
    </lineage>
</organism>
<dbReference type="PANTHER" id="PTHR42754">
    <property type="entry name" value="ENDOGLUCANASE"/>
    <property type="match status" value="1"/>
</dbReference>
<dbReference type="SMART" id="SM00635">
    <property type="entry name" value="BID_2"/>
    <property type="match status" value="1"/>
</dbReference>
<dbReference type="Gene3D" id="2.130.10.10">
    <property type="entry name" value="YVTN repeat-like/Quinoprotein amine dehydrogenase"/>
    <property type="match status" value="1"/>
</dbReference>